<dbReference type="OrthoDB" id="2679563at2"/>
<dbReference type="RefSeq" id="WP_151700988.1">
    <property type="nucleotide sequence ID" value="NZ_CP031223.1"/>
</dbReference>
<keyword evidence="4" id="KW-1185">Reference proteome</keyword>
<evidence type="ECO:0000313" key="4">
    <source>
        <dbReference type="Proteomes" id="UP000325517"/>
    </source>
</evidence>
<protein>
    <recommendedName>
        <fullName evidence="2">YtkA-like domain-containing protein</fullName>
    </recommendedName>
</protein>
<feature type="region of interest" description="Disordered" evidence="1">
    <location>
        <begin position="133"/>
        <end position="156"/>
    </location>
</feature>
<dbReference type="Proteomes" id="UP000325517">
    <property type="component" value="Chromosome"/>
</dbReference>
<evidence type="ECO:0000256" key="1">
    <source>
        <dbReference type="SAM" id="MobiDB-lite"/>
    </source>
</evidence>
<dbReference type="InterPro" id="IPR032693">
    <property type="entry name" value="YtkA-like_dom"/>
</dbReference>
<proteinExistence type="predicted"/>
<accession>A0A5J6SQ98</accession>
<organism evidence="3 4">
    <name type="scientific">Psychrobacillus glaciei</name>
    <dbReference type="NCBI Taxonomy" id="2283160"/>
    <lineage>
        <taxon>Bacteria</taxon>
        <taxon>Bacillati</taxon>
        <taxon>Bacillota</taxon>
        <taxon>Bacilli</taxon>
        <taxon>Bacillales</taxon>
        <taxon>Bacillaceae</taxon>
        <taxon>Psychrobacillus</taxon>
    </lineage>
</organism>
<name>A0A5J6SQ98_9BACI</name>
<reference evidence="3 4" key="1">
    <citation type="submission" date="2018-07" db="EMBL/GenBank/DDBJ databases">
        <title>Complete genome sequence of Psychrobacillus sp. PB01, isolated from iceberg, and comparative genome analysis of Psychrobacillus strains.</title>
        <authorList>
            <person name="Lee P.C."/>
        </authorList>
    </citation>
    <scope>NUCLEOTIDE SEQUENCE [LARGE SCALE GENOMIC DNA]</scope>
    <source>
        <strain evidence="3 4">PB01</strain>
    </source>
</reference>
<dbReference type="PROSITE" id="PS51257">
    <property type="entry name" value="PROKAR_LIPOPROTEIN"/>
    <property type="match status" value="1"/>
</dbReference>
<evidence type="ECO:0000259" key="2">
    <source>
        <dbReference type="Pfam" id="PF13115"/>
    </source>
</evidence>
<dbReference type="KEGG" id="psyo:PB01_15410"/>
<evidence type="ECO:0000313" key="3">
    <source>
        <dbReference type="EMBL" id="QFG00101.1"/>
    </source>
</evidence>
<dbReference type="Pfam" id="PF13115">
    <property type="entry name" value="YtkA"/>
    <property type="match status" value="1"/>
</dbReference>
<gene>
    <name evidence="3" type="ORF">PB01_15410</name>
</gene>
<dbReference type="EMBL" id="CP031223">
    <property type="protein sequence ID" value="QFG00101.1"/>
    <property type="molecule type" value="Genomic_DNA"/>
</dbReference>
<feature type="domain" description="YtkA-like" evidence="2">
    <location>
        <begin position="37"/>
        <end position="113"/>
    </location>
</feature>
<dbReference type="AlphaFoldDB" id="A0A5J6SQ98"/>
<sequence length="156" mass="17146">MKKILTVLALTTLTLAGCGGKEATTHDSHSHNEGTLEEVVVNIQTPETLPVGQKVALSAKVTQGDKAVDDADQVEFEVWESGMREHGTMLEGKLIKDGVYEANYTFDHDGVYYMFAHTNARGLHVMPKQELKVGNPDMSKVMSDESDDSMGDMHHK</sequence>